<name>A0AAV5MFL7_9ROSI</name>
<comment type="caution">
    <text evidence="2">The sequence shown here is derived from an EMBL/GenBank/DDBJ whole genome shotgun (WGS) entry which is preliminary data.</text>
</comment>
<gene>
    <name evidence="2" type="ORF">SLEP1_g55137</name>
</gene>
<dbReference type="AlphaFoldDB" id="A0AAV5MFL7"/>
<keyword evidence="3" id="KW-1185">Reference proteome</keyword>
<sequence length="145" mass="15725">MPPPTPRLALHSPLCTLDLVIIRLHALPPAHLHPPLPAPRSPTAAPNPDRLHPSSAIIHPTPLLCTPTSPNHAPAPSLHTAVPLFCNLLCALSCLSARCRTPQTKEKRAYPCLTCRRIAHTSFLGCSVGPGLASFDQRWKEKEKN</sequence>
<dbReference type="Proteomes" id="UP001054252">
    <property type="component" value="Unassembled WGS sequence"/>
</dbReference>
<feature type="region of interest" description="Disordered" evidence="1">
    <location>
        <begin position="33"/>
        <end position="53"/>
    </location>
</feature>
<organism evidence="2 3">
    <name type="scientific">Rubroshorea leprosula</name>
    <dbReference type="NCBI Taxonomy" id="152421"/>
    <lineage>
        <taxon>Eukaryota</taxon>
        <taxon>Viridiplantae</taxon>
        <taxon>Streptophyta</taxon>
        <taxon>Embryophyta</taxon>
        <taxon>Tracheophyta</taxon>
        <taxon>Spermatophyta</taxon>
        <taxon>Magnoliopsida</taxon>
        <taxon>eudicotyledons</taxon>
        <taxon>Gunneridae</taxon>
        <taxon>Pentapetalae</taxon>
        <taxon>rosids</taxon>
        <taxon>malvids</taxon>
        <taxon>Malvales</taxon>
        <taxon>Dipterocarpaceae</taxon>
        <taxon>Rubroshorea</taxon>
    </lineage>
</organism>
<evidence type="ECO:0000313" key="2">
    <source>
        <dbReference type="EMBL" id="GKV48313.1"/>
    </source>
</evidence>
<protein>
    <submittedName>
        <fullName evidence="2">Uncharacterized protein</fullName>
    </submittedName>
</protein>
<evidence type="ECO:0000313" key="3">
    <source>
        <dbReference type="Proteomes" id="UP001054252"/>
    </source>
</evidence>
<evidence type="ECO:0000256" key="1">
    <source>
        <dbReference type="SAM" id="MobiDB-lite"/>
    </source>
</evidence>
<reference evidence="2 3" key="1">
    <citation type="journal article" date="2021" name="Commun. Biol.">
        <title>The genome of Shorea leprosula (Dipterocarpaceae) highlights the ecological relevance of drought in aseasonal tropical rainforests.</title>
        <authorList>
            <person name="Ng K.K.S."/>
            <person name="Kobayashi M.J."/>
            <person name="Fawcett J.A."/>
            <person name="Hatakeyama M."/>
            <person name="Paape T."/>
            <person name="Ng C.H."/>
            <person name="Ang C.C."/>
            <person name="Tnah L.H."/>
            <person name="Lee C.T."/>
            <person name="Nishiyama T."/>
            <person name="Sese J."/>
            <person name="O'Brien M.J."/>
            <person name="Copetti D."/>
            <person name="Mohd Noor M.I."/>
            <person name="Ong R.C."/>
            <person name="Putra M."/>
            <person name="Sireger I.Z."/>
            <person name="Indrioko S."/>
            <person name="Kosugi Y."/>
            <person name="Izuno A."/>
            <person name="Isagi Y."/>
            <person name="Lee S.L."/>
            <person name="Shimizu K.K."/>
        </authorList>
    </citation>
    <scope>NUCLEOTIDE SEQUENCE [LARGE SCALE GENOMIC DNA]</scope>
    <source>
        <strain evidence="2">214</strain>
    </source>
</reference>
<proteinExistence type="predicted"/>
<dbReference type="EMBL" id="BPVZ01000253">
    <property type="protein sequence ID" value="GKV48313.1"/>
    <property type="molecule type" value="Genomic_DNA"/>
</dbReference>
<accession>A0AAV5MFL7</accession>